<proteinExistence type="predicted"/>
<gene>
    <name evidence="1" type="ORF">SAMN05421544_101111</name>
</gene>
<evidence type="ECO:0000313" key="1">
    <source>
        <dbReference type="EMBL" id="SDD88052.1"/>
    </source>
</evidence>
<dbReference type="STRING" id="1071918.SAMN05421544_101111"/>
<dbReference type="EMBL" id="FNAS01000001">
    <property type="protein sequence ID" value="SDD88052.1"/>
    <property type="molecule type" value="Genomic_DNA"/>
</dbReference>
<sequence length="50" mass="5525">MVAKSWGKMPQLLAISMKDLPKTMKFLALAAKILAPKPKILPMAPKNFDT</sequence>
<keyword evidence="2" id="KW-1185">Reference proteome</keyword>
<dbReference type="RefSeq" id="WP_176763198.1">
    <property type="nucleotide sequence ID" value="NZ_FNAS01000001.1"/>
</dbReference>
<dbReference type="Proteomes" id="UP000198517">
    <property type="component" value="Unassembled WGS sequence"/>
</dbReference>
<name>A0A1G6YCJ9_9FLAO</name>
<evidence type="ECO:0000313" key="2">
    <source>
        <dbReference type="Proteomes" id="UP000198517"/>
    </source>
</evidence>
<reference evidence="1 2" key="1">
    <citation type="submission" date="2016-10" db="EMBL/GenBank/DDBJ databases">
        <authorList>
            <person name="de Groot N.N."/>
        </authorList>
    </citation>
    <scope>NUCLEOTIDE SEQUENCE [LARGE SCALE GENOMIC DNA]</scope>
    <source>
        <strain evidence="1 2">DSM 24015</strain>
    </source>
</reference>
<protein>
    <submittedName>
        <fullName evidence="1">Uncharacterized protein</fullName>
    </submittedName>
</protein>
<accession>A0A1G6YCJ9</accession>
<organism evidence="1 2">
    <name type="scientific">Riemerella columbipharyngis</name>
    <dbReference type="NCBI Taxonomy" id="1071918"/>
    <lineage>
        <taxon>Bacteria</taxon>
        <taxon>Pseudomonadati</taxon>
        <taxon>Bacteroidota</taxon>
        <taxon>Flavobacteriia</taxon>
        <taxon>Flavobacteriales</taxon>
        <taxon>Weeksellaceae</taxon>
        <taxon>Riemerella</taxon>
    </lineage>
</organism>
<dbReference type="AlphaFoldDB" id="A0A1G6YCJ9"/>